<sequence length="165" mass="19881">MLRVWQLLIGMIFCLTPLSSQELILKDKLVLWQGNTLLFPEDVVIRETKLAFESSLHVYPARREPFFIVFRKLPLQELNFPKESWEREIFWRGKDLEKTTLEKNGILFTIYKADQIRNQNLLRCNLWIWTDQGSNYWVWILFRKERTDLFDFFENGRFLNSSGAN</sequence>
<name>A0A4R9K1V4_9LEPT</name>
<proteinExistence type="predicted"/>
<organism evidence="1 2">
    <name type="scientific">Leptospira ognonensis</name>
    <dbReference type="NCBI Taxonomy" id="2484945"/>
    <lineage>
        <taxon>Bacteria</taxon>
        <taxon>Pseudomonadati</taxon>
        <taxon>Spirochaetota</taxon>
        <taxon>Spirochaetia</taxon>
        <taxon>Leptospirales</taxon>
        <taxon>Leptospiraceae</taxon>
        <taxon>Leptospira</taxon>
    </lineage>
</organism>
<protein>
    <submittedName>
        <fullName evidence="1">Uncharacterized protein</fullName>
    </submittedName>
</protein>
<dbReference type="Proteomes" id="UP000297693">
    <property type="component" value="Unassembled WGS sequence"/>
</dbReference>
<accession>A0A4R9K1V4</accession>
<comment type="caution">
    <text evidence="1">The sequence shown here is derived from an EMBL/GenBank/DDBJ whole genome shotgun (WGS) entry which is preliminary data.</text>
</comment>
<evidence type="ECO:0000313" key="2">
    <source>
        <dbReference type="Proteomes" id="UP000297693"/>
    </source>
</evidence>
<dbReference type="EMBL" id="RQGD01000034">
    <property type="protein sequence ID" value="TGL58095.1"/>
    <property type="molecule type" value="Genomic_DNA"/>
</dbReference>
<keyword evidence="2" id="KW-1185">Reference proteome</keyword>
<gene>
    <name evidence="1" type="ORF">EHQ58_11960</name>
</gene>
<dbReference type="OrthoDB" id="338145at2"/>
<evidence type="ECO:0000313" key="1">
    <source>
        <dbReference type="EMBL" id="TGL58095.1"/>
    </source>
</evidence>
<dbReference type="AlphaFoldDB" id="A0A4R9K1V4"/>
<reference evidence="1" key="1">
    <citation type="journal article" date="2019" name="PLoS Negl. Trop. Dis.">
        <title>Revisiting the worldwide diversity of Leptospira species in the environment.</title>
        <authorList>
            <person name="Vincent A.T."/>
            <person name="Schiettekatte O."/>
            <person name="Bourhy P."/>
            <person name="Veyrier F.J."/>
            <person name="Picardeau M."/>
        </authorList>
    </citation>
    <scope>NUCLEOTIDE SEQUENCE [LARGE SCALE GENOMIC DNA]</scope>
    <source>
        <strain evidence="1">201702476</strain>
    </source>
</reference>